<gene>
    <name evidence="3" type="ORF">GPUH_LOCUS19358</name>
</gene>
<dbReference type="PANTHER" id="PTHR17695">
    <property type="entry name" value="SMALL SUBUNIT PROCESSOME COMPONENT 20 HOMOLOG"/>
    <property type="match status" value="1"/>
</dbReference>
<feature type="domain" description="U3 small nucleolar RNA-associated protein 20" evidence="2">
    <location>
        <begin position="21"/>
        <end position="107"/>
    </location>
</feature>
<dbReference type="InterPro" id="IPR046523">
    <property type="entry name" value="UTP20_dom"/>
</dbReference>
<reference evidence="5" key="1">
    <citation type="submission" date="2016-06" db="UniProtKB">
        <authorList>
            <consortium name="WormBaseParasite"/>
        </authorList>
    </citation>
    <scope>IDENTIFICATION</scope>
</reference>
<feature type="region of interest" description="Disordered" evidence="1">
    <location>
        <begin position="1"/>
        <end position="23"/>
    </location>
</feature>
<dbReference type="SUPFAM" id="SSF48371">
    <property type="entry name" value="ARM repeat"/>
    <property type="match status" value="1"/>
</dbReference>
<sequence length="219" mass="24970">MSFLKQKDLTSHRKAQSGKHYKEDDDIQRAPVALATVKLLQKMPQTIVDQNLQGVVVKMCSLLMSRAISVREVAGKTLIEIARTLGPKYICFIVREMKQNMRKGYQICNMDVFGDIADEKSISGITKDVPEAKTHRAYETYRLLGRYVSVQFSDNILSSLKEVSLIFSCSIFPPANFLRRPLYGFLVSSSQCCYGCTRHEVTFKIFPTGVFIPRTRWQL</sequence>
<dbReference type="GO" id="GO:0030686">
    <property type="term" value="C:90S preribosome"/>
    <property type="evidence" value="ECO:0007669"/>
    <property type="project" value="TreeGrafter"/>
</dbReference>
<evidence type="ECO:0000313" key="4">
    <source>
        <dbReference type="Proteomes" id="UP000271098"/>
    </source>
</evidence>
<dbReference type="InterPro" id="IPR052575">
    <property type="entry name" value="SSU_processome_comp_20"/>
</dbReference>
<accession>A0A183EEG7</accession>
<organism evidence="5">
    <name type="scientific">Gongylonema pulchrum</name>
    <dbReference type="NCBI Taxonomy" id="637853"/>
    <lineage>
        <taxon>Eukaryota</taxon>
        <taxon>Metazoa</taxon>
        <taxon>Ecdysozoa</taxon>
        <taxon>Nematoda</taxon>
        <taxon>Chromadorea</taxon>
        <taxon>Rhabditida</taxon>
        <taxon>Spirurina</taxon>
        <taxon>Spiruromorpha</taxon>
        <taxon>Spiruroidea</taxon>
        <taxon>Gongylonematidae</taxon>
        <taxon>Gongylonema</taxon>
    </lineage>
</organism>
<dbReference type="Pfam" id="PF20416">
    <property type="entry name" value="UTP20"/>
    <property type="match status" value="1"/>
</dbReference>
<proteinExistence type="predicted"/>
<evidence type="ECO:0000313" key="5">
    <source>
        <dbReference type="WBParaSite" id="GPUH_0001938301-mRNA-1"/>
    </source>
</evidence>
<dbReference type="InterPro" id="IPR016024">
    <property type="entry name" value="ARM-type_fold"/>
</dbReference>
<protein>
    <submittedName>
        <fullName evidence="5">Protein MOR1</fullName>
    </submittedName>
</protein>
<dbReference type="Proteomes" id="UP000271098">
    <property type="component" value="Unassembled WGS sequence"/>
</dbReference>
<evidence type="ECO:0000313" key="3">
    <source>
        <dbReference type="EMBL" id="VDN33678.1"/>
    </source>
</evidence>
<feature type="compositionally biased region" description="Basic and acidic residues" evidence="1">
    <location>
        <begin position="1"/>
        <end position="11"/>
    </location>
</feature>
<name>A0A183EEG7_9BILA</name>
<dbReference type="OrthoDB" id="360653at2759"/>
<dbReference type="AlphaFoldDB" id="A0A183EEG7"/>
<reference evidence="3 4" key="2">
    <citation type="submission" date="2018-11" db="EMBL/GenBank/DDBJ databases">
        <authorList>
            <consortium name="Pathogen Informatics"/>
        </authorList>
    </citation>
    <scope>NUCLEOTIDE SEQUENCE [LARGE SCALE GENOMIC DNA]</scope>
</reference>
<dbReference type="PANTHER" id="PTHR17695:SF11">
    <property type="entry name" value="SMALL SUBUNIT PROCESSOME COMPONENT 20 HOMOLOG"/>
    <property type="match status" value="1"/>
</dbReference>
<keyword evidence="4" id="KW-1185">Reference proteome</keyword>
<dbReference type="GO" id="GO:0032040">
    <property type="term" value="C:small-subunit processome"/>
    <property type="evidence" value="ECO:0007669"/>
    <property type="project" value="TreeGrafter"/>
</dbReference>
<dbReference type="EMBL" id="UYRT01088379">
    <property type="protein sequence ID" value="VDN33678.1"/>
    <property type="molecule type" value="Genomic_DNA"/>
</dbReference>
<dbReference type="WBParaSite" id="GPUH_0001938301-mRNA-1">
    <property type="protein sequence ID" value="GPUH_0001938301-mRNA-1"/>
    <property type="gene ID" value="GPUH_0001938301"/>
</dbReference>
<evidence type="ECO:0000259" key="2">
    <source>
        <dbReference type="Pfam" id="PF20416"/>
    </source>
</evidence>
<evidence type="ECO:0000256" key="1">
    <source>
        <dbReference type="SAM" id="MobiDB-lite"/>
    </source>
</evidence>